<reference evidence="2" key="1">
    <citation type="submission" date="2018-12" db="EMBL/GenBank/DDBJ databases">
        <title>The complete genome of Metarhizium rileyi, a key fungal pathogen of Lepidoptera.</title>
        <authorList>
            <person name="Binneck E."/>
            <person name="Lastra C.C.L."/>
            <person name="Sosa-Gomez D.R."/>
        </authorList>
    </citation>
    <scope>NUCLEOTIDE SEQUENCE [LARGE SCALE GENOMIC DNA]</scope>
    <source>
        <strain evidence="2">Cep018-CH2</strain>
    </source>
</reference>
<accession>A0A5C6GAH4</accession>
<protein>
    <submittedName>
        <fullName evidence="1">Uncharacterized protein</fullName>
    </submittedName>
</protein>
<organism evidence="1 2">
    <name type="scientific">Metarhizium rileyi (strain RCEF 4871)</name>
    <name type="common">Nomuraea rileyi</name>
    <dbReference type="NCBI Taxonomy" id="1649241"/>
    <lineage>
        <taxon>Eukaryota</taxon>
        <taxon>Fungi</taxon>
        <taxon>Dikarya</taxon>
        <taxon>Ascomycota</taxon>
        <taxon>Pezizomycotina</taxon>
        <taxon>Sordariomycetes</taxon>
        <taxon>Hypocreomycetidae</taxon>
        <taxon>Hypocreales</taxon>
        <taxon>Clavicipitaceae</taxon>
        <taxon>Metarhizium</taxon>
    </lineage>
</organism>
<evidence type="ECO:0000313" key="1">
    <source>
        <dbReference type="EMBL" id="TWU74107.1"/>
    </source>
</evidence>
<sequence length="102" mass="11092">MADGTTQHACSFTLCRSIIVCVLCWGGWMADSDRTHELNAEMLAGQFVFMLLLTHVDHQGLPPSREATAVVTMAQWRALTGGGEASASVLHVQLTDAAEWNF</sequence>
<dbReference type="AlphaFoldDB" id="A0A5C6GAH4"/>
<evidence type="ECO:0000313" key="2">
    <source>
        <dbReference type="Proteomes" id="UP000317257"/>
    </source>
</evidence>
<gene>
    <name evidence="1" type="ORF">ED733_004976</name>
</gene>
<name>A0A5C6GAH4_METRR</name>
<comment type="caution">
    <text evidence="1">The sequence shown here is derived from an EMBL/GenBank/DDBJ whole genome shotgun (WGS) entry which is preliminary data.</text>
</comment>
<dbReference type="EMBL" id="SBHS01000013">
    <property type="protein sequence ID" value="TWU74107.1"/>
    <property type="molecule type" value="Genomic_DNA"/>
</dbReference>
<proteinExistence type="predicted"/>
<dbReference type="Proteomes" id="UP000317257">
    <property type="component" value="Unassembled WGS sequence"/>
</dbReference>